<reference evidence="1" key="1">
    <citation type="journal article" date="2013" name="Nature">
        <title>Behavioural and genetic analyses of Nasonia shed light on the evolution of sex pheromones.</title>
        <authorList>
            <person name="Niehuis O."/>
            <person name="Buellesbach J."/>
            <person name="Gibson J.D."/>
            <person name="Pothmann D."/>
            <person name="Hanner C."/>
            <person name="Mutti M."/>
            <person name="Judson A.K."/>
            <person name="Gadau J."/>
            <person name="Ruther J."/>
            <person name="Schmitt T."/>
        </authorList>
    </citation>
    <scope>NUCLEOTIDE SEQUENCE</scope>
    <source>
        <strain evidence="1">RV2X</strain>
    </source>
</reference>
<dbReference type="AlphaFoldDB" id="C6H1A5"/>
<accession>C6H1A5</accession>
<gene>
    <name evidence="1" type="primary">loc100113909</name>
</gene>
<proteinExistence type="predicted"/>
<feature type="non-terminal residue" evidence="1">
    <location>
        <position position="1"/>
    </location>
</feature>
<name>C6H1A5_9HYME</name>
<sequence length="56" mass="6696">PELLVDVNLFLSEFYSLFSESSCCGKLQDHRSSRKAKWWKRWCNCKYGINRGHSQR</sequence>
<feature type="non-terminal residue" evidence="1">
    <location>
        <position position="56"/>
    </location>
</feature>
<organism evidence="1">
    <name type="scientific">Nasonia giraulti</name>
    <dbReference type="NCBI Taxonomy" id="7426"/>
    <lineage>
        <taxon>Eukaryota</taxon>
        <taxon>Metazoa</taxon>
        <taxon>Ecdysozoa</taxon>
        <taxon>Arthropoda</taxon>
        <taxon>Hexapoda</taxon>
        <taxon>Insecta</taxon>
        <taxon>Pterygota</taxon>
        <taxon>Neoptera</taxon>
        <taxon>Endopterygota</taxon>
        <taxon>Hymenoptera</taxon>
        <taxon>Apocrita</taxon>
        <taxon>Proctotrupomorpha</taxon>
        <taxon>Chalcidoidea</taxon>
        <taxon>Pteromalidae</taxon>
        <taxon>Pteromalinae</taxon>
        <taxon>Nasonia</taxon>
    </lineage>
</organism>
<dbReference type="EMBL" id="FN429938">
    <property type="protein sequence ID" value="CAZ72126.1"/>
    <property type="molecule type" value="Genomic_DNA"/>
</dbReference>
<evidence type="ECO:0000313" key="1">
    <source>
        <dbReference type="EMBL" id="CAZ72126.1"/>
    </source>
</evidence>
<protein>
    <submittedName>
        <fullName evidence="1">Putative short-chain dehydrogenase</fullName>
    </submittedName>
</protein>